<dbReference type="InterPro" id="IPR036388">
    <property type="entry name" value="WH-like_DNA-bd_sf"/>
</dbReference>
<keyword evidence="6" id="KW-1185">Reference proteome</keyword>
<dbReference type="PANTHER" id="PTHR34580">
    <property type="match status" value="1"/>
</dbReference>
<evidence type="ECO:0000256" key="3">
    <source>
        <dbReference type="ARBA" id="ARBA00023163"/>
    </source>
</evidence>
<dbReference type="InterPro" id="IPR013196">
    <property type="entry name" value="HTH_11"/>
</dbReference>
<evidence type="ECO:0000313" key="6">
    <source>
        <dbReference type="Proteomes" id="UP000579153"/>
    </source>
</evidence>
<reference evidence="5 6" key="1">
    <citation type="submission" date="2020-08" db="EMBL/GenBank/DDBJ databases">
        <title>Sequencing the genomes of 1000 actinobacteria strains.</title>
        <authorList>
            <person name="Klenk H.-P."/>
        </authorList>
    </citation>
    <scope>NUCLEOTIDE SEQUENCE [LARGE SCALE GENOMIC DNA]</scope>
    <source>
        <strain evidence="5 6">DSM 45507</strain>
    </source>
</reference>
<dbReference type="Proteomes" id="UP000579153">
    <property type="component" value="Unassembled WGS sequence"/>
</dbReference>
<sequence length="314" mass="35431">MLETSARLLRLLALLQARSEWSGADLAERLGVAPRTVRRDVDRLRGLGYPVHSTPGVCGGYRLGAGAELPPLLLDDEEAVAVAVGLRTAANGTVTGIEETSLRALAKLEQVLPARLRWRVNTLQRHTVRINREGPTVDADVLTRVAAACRDHEQLRFDYTGHRGDSALRRAEPHRLVTKGNRWYLVGWDADRGDWRTYRADRMRLRTPNGPRFTPREPPAPDVAAWVQHRLAHEMWPYESRFLLRAPAERIEGRTAGTVEPVDEHTCLLTLRGDDLRMMAMVVAFLDVDFEVLEPVELKEHLRALGERLLCSRI</sequence>
<dbReference type="AlphaFoldDB" id="A0A7W9GBU7"/>
<dbReference type="Pfam" id="PF08279">
    <property type="entry name" value="HTH_11"/>
    <property type="match status" value="1"/>
</dbReference>
<dbReference type="PROSITE" id="PS52050">
    <property type="entry name" value="WYL"/>
    <property type="match status" value="1"/>
</dbReference>
<name>A0A7W9GBU7_9ACTN</name>
<protein>
    <submittedName>
        <fullName evidence="5">Putative DNA-binding transcriptional regulator YafY</fullName>
    </submittedName>
</protein>
<dbReference type="GO" id="GO:0003677">
    <property type="term" value="F:DNA binding"/>
    <property type="evidence" value="ECO:0007669"/>
    <property type="project" value="UniProtKB-KW"/>
</dbReference>
<dbReference type="PROSITE" id="PS51000">
    <property type="entry name" value="HTH_DEOR_2"/>
    <property type="match status" value="1"/>
</dbReference>
<organism evidence="5 6">
    <name type="scientific">Nonomuraea jabiensis</name>
    <dbReference type="NCBI Taxonomy" id="882448"/>
    <lineage>
        <taxon>Bacteria</taxon>
        <taxon>Bacillati</taxon>
        <taxon>Actinomycetota</taxon>
        <taxon>Actinomycetes</taxon>
        <taxon>Streptosporangiales</taxon>
        <taxon>Streptosporangiaceae</taxon>
        <taxon>Nonomuraea</taxon>
    </lineage>
</organism>
<dbReference type="PROSITE" id="PS00894">
    <property type="entry name" value="HTH_DEOR_1"/>
    <property type="match status" value="1"/>
</dbReference>
<evidence type="ECO:0000256" key="2">
    <source>
        <dbReference type="ARBA" id="ARBA00023125"/>
    </source>
</evidence>
<gene>
    <name evidence="5" type="ORF">HD596_007642</name>
</gene>
<evidence type="ECO:0000256" key="1">
    <source>
        <dbReference type="ARBA" id="ARBA00023015"/>
    </source>
</evidence>
<feature type="domain" description="HTH deoR-type" evidence="4">
    <location>
        <begin position="4"/>
        <end position="59"/>
    </location>
</feature>
<keyword evidence="3" id="KW-0804">Transcription</keyword>
<dbReference type="EMBL" id="JACHMB010000001">
    <property type="protein sequence ID" value="MBB5780886.1"/>
    <property type="molecule type" value="Genomic_DNA"/>
</dbReference>
<dbReference type="InterPro" id="IPR036390">
    <property type="entry name" value="WH_DNA-bd_sf"/>
</dbReference>
<dbReference type="InterPro" id="IPR051534">
    <property type="entry name" value="CBASS_pafABC_assoc_protein"/>
</dbReference>
<dbReference type="InterPro" id="IPR018356">
    <property type="entry name" value="Tscrpt_reg_HTH_DeoR_CS"/>
</dbReference>
<evidence type="ECO:0000259" key="4">
    <source>
        <dbReference type="PROSITE" id="PS51000"/>
    </source>
</evidence>
<dbReference type="InterPro" id="IPR001034">
    <property type="entry name" value="DeoR_HTH"/>
</dbReference>
<dbReference type="InterPro" id="IPR057727">
    <property type="entry name" value="WCX_dom"/>
</dbReference>
<accession>A0A7W9GBU7</accession>
<dbReference type="InterPro" id="IPR026881">
    <property type="entry name" value="WYL_dom"/>
</dbReference>
<dbReference type="GO" id="GO:0003700">
    <property type="term" value="F:DNA-binding transcription factor activity"/>
    <property type="evidence" value="ECO:0007669"/>
    <property type="project" value="InterPro"/>
</dbReference>
<dbReference type="RefSeq" id="WP_185074277.1">
    <property type="nucleotide sequence ID" value="NZ_JACHMB010000001.1"/>
</dbReference>
<dbReference type="PANTHER" id="PTHR34580:SF3">
    <property type="entry name" value="PROTEIN PAFB"/>
    <property type="match status" value="1"/>
</dbReference>
<evidence type="ECO:0000313" key="5">
    <source>
        <dbReference type="EMBL" id="MBB5780886.1"/>
    </source>
</evidence>
<proteinExistence type="predicted"/>
<dbReference type="Pfam" id="PF13280">
    <property type="entry name" value="WYL"/>
    <property type="match status" value="1"/>
</dbReference>
<comment type="caution">
    <text evidence="5">The sequence shown here is derived from an EMBL/GenBank/DDBJ whole genome shotgun (WGS) entry which is preliminary data.</text>
</comment>
<dbReference type="Pfam" id="PF25583">
    <property type="entry name" value="WCX"/>
    <property type="match status" value="1"/>
</dbReference>
<dbReference type="SUPFAM" id="SSF46785">
    <property type="entry name" value="Winged helix' DNA-binding domain"/>
    <property type="match status" value="1"/>
</dbReference>
<keyword evidence="2 5" id="KW-0238">DNA-binding</keyword>
<keyword evidence="1" id="KW-0805">Transcription regulation</keyword>
<dbReference type="Gene3D" id="1.10.10.10">
    <property type="entry name" value="Winged helix-like DNA-binding domain superfamily/Winged helix DNA-binding domain"/>
    <property type="match status" value="1"/>
</dbReference>